<evidence type="ECO:0000313" key="11">
    <source>
        <dbReference type="Proteomes" id="UP000613193"/>
    </source>
</evidence>
<evidence type="ECO:0000256" key="6">
    <source>
        <dbReference type="ARBA" id="ARBA00023295"/>
    </source>
</evidence>
<keyword evidence="11" id="KW-1185">Reference proteome</keyword>
<dbReference type="GO" id="GO:0005975">
    <property type="term" value="P:carbohydrate metabolic process"/>
    <property type="evidence" value="ECO:0007669"/>
    <property type="project" value="InterPro"/>
</dbReference>
<feature type="binding site" evidence="8">
    <location>
        <position position="238"/>
    </location>
    <ligand>
        <name>Ca(2+)</name>
        <dbReference type="ChEBI" id="CHEBI:29108"/>
        <label>1</label>
    </ligand>
</feature>
<feature type="active site" description="Proton donor" evidence="7">
    <location>
        <position position="264"/>
    </location>
</feature>
<name>A0A934UN71_9SPHI</name>
<dbReference type="EMBL" id="JAEHFW010000003">
    <property type="protein sequence ID" value="MBK0380483.1"/>
    <property type="molecule type" value="Genomic_DNA"/>
</dbReference>
<feature type="domain" description="Glycosyl hydrolase family 13 catalytic" evidence="9">
    <location>
        <begin position="4"/>
        <end position="392"/>
    </location>
</feature>
<comment type="caution">
    <text evidence="10">The sequence shown here is derived from an EMBL/GenBank/DDBJ whole genome shotgun (WGS) entry which is preliminary data.</text>
</comment>
<keyword evidence="5" id="KW-0119">Carbohydrate metabolism</keyword>
<sequence>MENYTMMQFFEWYYPADGSLWTHLKNEAEKLKQAGIDAVWLPPAHKGTTGGISVGYDSYDLYDLGEFDQRESVRTKYGTRDQLLDAVTTAKNAGLNIYVDVVLNHMGGAEETEKVTVRKVDPENRNEFISEPYEIEAFTKFPFTGRNGKYSQFKWNHECFSGVDYDAATNETAIFKIQNNFGDGWEEVIGDEKGNFDYLMLADIETRNPAVRDELKAWGKWFHETVKFDGMRLDAIKHMSFNFYNEWLDHMRGELKKEFFTVGEYWSQEVGLLQQYIEATEGRMSLFDAPLHHNFHTASVEGKDYDLTKIFENSLLAVNPELAVTLVENHDTQPLQALEAVVEFWFKPLAYALILLREQGYPCVFYADMYGAKYKDTGEDGNEHEIILAPCAELERLLYVRKHLAYGIQTDYFDDPNCIGWTRSGDDEHPGSGFAVLLSNNEDSTKHMNLGQGHAGKVFVDHLAKHTEEVIIGDDGSADFYVKAGSVSVWAIKG</sequence>
<keyword evidence="6 10" id="KW-0326">Glycosidase</keyword>
<dbReference type="Pfam" id="PF00128">
    <property type="entry name" value="Alpha-amylase"/>
    <property type="match status" value="1"/>
</dbReference>
<accession>A0A934UN71</accession>
<dbReference type="Gene3D" id="2.60.40.1180">
    <property type="entry name" value="Golgi alpha-mannosidase II"/>
    <property type="match status" value="1"/>
</dbReference>
<dbReference type="Proteomes" id="UP000613193">
    <property type="component" value="Unassembled WGS sequence"/>
</dbReference>
<evidence type="ECO:0000259" key="9">
    <source>
        <dbReference type="SMART" id="SM00642"/>
    </source>
</evidence>
<keyword evidence="4 10" id="KW-0378">Hydrolase</keyword>
<dbReference type="InterPro" id="IPR006047">
    <property type="entry name" value="GH13_cat_dom"/>
</dbReference>
<dbReference type="InterPro" id="IPR013780">
    <property type="entry name" value="Glyco_hydro_b"/>
</dbReference>
<comment type="cofactor">
    <cofactor evidence="1">
        <name>Ca(2+)</name>
        <dbReference type="ChEBI" id="CHEBI:29108"/>
    </cofactor>
</comment>
<feature type="binding site" evidence="8">
    <location>
        <position position="203"/>
    </location>
    <ligand>
        <name>Ca(2+)</name>
        <dbReference type="ChEBI" id="CHEBI:29108"/>
        <label>1</label>
    </ligand>
</feature>
<dbReference type="NCBIfam" id="NF006968">
    <property type="entry name" value="PRK09441.1-1"/>
    <property type="match status" value="1"/>
</dbReference>
<dbReference type="AlphaFoldDB" id="A0A934UN71"/>
<keyword evidence="3 8" id="KW-0479">Metal-binding</keyword>
<evidence type="ECO:0000256" key="8">
    <source>
        <dbReference type="PIRSR" id="PIRSR001021-2"/>
    </source>
</evidence>
<evidence type="ECO:0000256" key="7">
    <source>
        <dbReference type="PIRSR" id="PIRSR001021-1"/>
    </source>
</evidence>
<comment type="similarity">
    <text evidence="2">Belongs to the glycosyl hydrolase 13 family.</text>
</comment>
<evidence type="ECO:0000256" key="5">
    <source>
        <dbReference type="ARBA" id="ARBA00023277"/>
    </source>
</evidence>
<dbReference type="InterPro" id="IPR017853">
    <property type="entry name" value="GH"/>
</dbReference>
<dbReference type="SUPFAM" id="SSF51445">
    <property type="entry name" value="(Trans)glycosidases"/>
    <property type="match status" value="1"/>
</dbReference>
<organism evidence="10 11">
    <name type="scientific">Mucilaginibacter segetis</name>
    <dbReference type="NCBI Taxonomy" id="2793071"/>
    <lineage>
        <taxon>Bacteria</taxon>
        <taxon>Pseudomonadati</taxon>
        <taxon>Bacteroidota</taxon>
        <taxon>Sphingobacteriia</taxon>
        <taxon>Sphingobacteriales</taxon>
        <taxon>Sphingobacteriaceae</taxon>
        <taxon>Mucilaginibacter</taxon>
    </lineage>
</organism>
<dbReference type="RefSeq" id="WP_200067032.1">
    <property type="nucleotide sequence ID" value="NZ_JAEHFW010000003.1"/>
</dbReference>
<dbReference type="InterPro" id="IPR013776">
    <property type="entry name" value="A-amylase_thermo"/>
</dbReference>
<dbReference type="PIRSF" id="PIRSF001021">
    <property type="entry name" value="Alph-amls_thrmst"/>
    <property type="match status" value="1"/>
</dbReference>
<evidence type="ECO:0000256" key="3">
    <source>
        <dbReference type="ARBA" id="ARBA00022723"/>
    </source>
</evidence>
<dbReference type="SMART" id="SM00642">
    <property type="entry name" value="Aamy"/>
    <property type="match status" value="1"/>
</dbReference>
<dbReference type="Gene3D" id="2.40.30.140">
    <property type="match status" value="1"/>
</dbReference>
<evidence type="ECO:0000256" key="2">
    <source>
        <dbReference type="ARBA" id="ARBA00008061"/>
    </source>
</evidence>
<evidence type="ECO:0000313" key="10">
    <source>
        <dbReference type="EMBL" id="MBK0380483.1"/>
    </source>
</evidence>
<feature type="active site" description="Nucleophile" evidence="7">
    <location>
        <position position="234"/>
    </location>
</feature>
<dbReference type="PANTHER" id="PTHR43447">
    <property type="entry name" value="ALPHA-AMYLASE"/>
    <property type="match status" value="1"/>
</dbReference>
<dbReference type="CDD" id="cd11318">
    <property type="entry name" value="AmyAc_bac_fung_AmyA"/>
    <property type="match status" value="1"/>
</dbReference>
<evidence type="ECO:0000256" key="1">
    <source>
        <dbReference type="ARBA" id="ARBA00001913"/>
    </source>
</evidence>
<dbReference type="Gene3D" id="3.20.20.80">
    <property type="entry name" value="Glycosidases"/>
    <property type="match status" value="1"/>
</dbReference>
<gene>
    <name evidence="10" type="ORF">I5M19_14255</name>
</gene>
<dbReference type="SUPFAM" id="SSF51011">
    <property type="entry name" value="Glycosyl hydrolase domain"/>
    <property type="match status" value="1"/>
</dbReference>
<evidence type="ECO:0000256" key="4">
    <source>
        <dbReference type="ARBA" id="ARBA00022801"/>
    </source>
</evidence>
<feature type="binding site" evidence="8">
    <location>
        <position position="104"/>
    </location>
    <ligand>
        <name>Ca(2+)</name>
        <dbReference type="ChEBI" id="CHEBI:29108"/>
        <label>1</label>
    </ligand>
</feature>
<dbReference type="EC" id="3.2.1.1" evidence="10"/>
<reference evidence="10" key="1">
    <citation type="submission" date="2020-12" db="EMBL/GenBank/DDBJ databases">
        <title>Bacterial novel species Mucilaginibacter sp. SD-g isolated from soil.</title>
        <authorList>
            <person name="Jung H.-Y."/>
        </authorList>
    </citation>
    <scope>NUCLEOTIDE SEQUENCE</scope>
    <source>
        <strain evidence="10">SD-g</strain>
    </source>
</reference>
<protein>
    <submittedName>
        <fullName evidence="10">Alpha-amylase</fullName>
        <ecNumber evidence="10">3.2.1.1</ecNumber>
    </submittedName>
</protein>
<dbReference type="NCBIfam" id="NF006969">
    <property type="entry name" value="PRK09441.1-2"/>
    <property type="match status" value="1"/>
</dbReference>
<proteinExistence type="inferred from homology"/>
<feature type="binding site" evidence="8">
    <location>
        <position position="197"/>
    </location>
    <ligand>
        <name>Ca(2+)</name>
        <dbReference type="ChEBI" id="CHEBI:29108"/>
        <label>1</label>
    </ligand>
</feature>
<dbReference type="GO" id="GO:0004556">
    <property type="term" value="F:alpha-amylase activity"/>
    <property type="evidence" value="ECO:0007669"/>
    <property type="project" value="UniProtKB-EC"/>
</dbReference>
<keyword evidence="8" id="KW-0106">Calcium</keyword>
<dbReference type="GO" id="GO:0005509">
    <property type="term" value="F:calcium ion binding"/>
    <property type="evidence" value="ECO:0007669"/>
    <property type="project" value="InterPro"/>
</dbReference>